<comment type="caution">
    <text evidence="1">The sequence shown here is derived from an EMBL/GenBank/DDBJ whole genome shotgun (WGS) entry which is preliminary data.</text>
</comment>
<sequence length="61" mass="6976">MKVSRDLSILFHLRYDNNNSNGKATICVRITVTGFSRDVFLPGYKVDPANILVIYFTNNPR</sequence>
<evidence type="ECO:0000313" key="1">
    <source>
        <dbReference type="EMBL" id="RAJ77597.1"/>
    </source>
</evidence>
<organism evidence="1 2">
    <name type="scientific">Chitinophaga dinghuensis</name>
    <dbReference type="NCBI Taxonomy" id="1539050"/>
    <lineage>
        <taxon>Bacteria</taxon>
        <taxon>Pseudomonadati</taxon>
        <taxon>Bacteroidota</taxon>
        <taxon>Chitinophagia</taxon>
        <taxon>Chitinophagales</taxon>
        <taxon>Chitinophagaceae</taxon>
        <taxon>Chitinophaga</taxon>
    </lineage>
</organism>
<gene>
    <name evidence="1" type="ORF">CLV59_107364</name>
</gene>
<accession>A0A327VT79</accession>
<protein>
    <submittedName>
        <fullName evidence="1">Uncharacterized protein</fullName>
    </submittedName>
</protein>
<evidence type="ECO:0000313" key="2">
    <source>
        <dbReference type="Proteomes" id="UP000249819"/>
    </source>
</evidence>
<dbReference type="EMBL" id="QLMA01000007">
    <property type="protein sequence ID" value="RAJ77597.1"/>
    <property type="molecule type" value="Genomic_DNA"/>
</dbReference>
<dbReference type="Proteomes" id="UP000249819">
    <property type="component" value="Unassembled WGS sequence"/>
</dbReference>
<name>A0A327VT79_9BACT</name>
<dbReference type="AlphaFoldDB" id="A0A327VT79"/>
<keyword evidence="2" id="KW-1185">Reference proteome</keyword>
<proteinExistence type="predicted"/>
<reference evidence="1 2" key="1">
    <citation type="submission" date="2018-06" db="EMBL/GenBank/DDBJ databases">
        <title>Genomic Encyclopedia of Archaeal and Bacterial Type Strains, Phase II (KMG-II): from individual species to whole genera.</title>
        <authorList>
            <person name="Goeker M."/>
        </authorList>
    </citation>
    <scope>NUCLEOTIDE SEQUENCE [LARGE SCALE GENOMIC DNA]</scope>
    <source>
        <strain evidence="1 2">DSM 29821</strain>
    </source>
</reference>